<protein>
    <recommendedName>
        <fullName evidence="4">Cilia- and flagella-associated protein 58 central coiled coil domain-containing protein</fullName>
    </recommendedName>
</protein>
<feature type="coiled-coil region" evidence="2">
    <location>
        <begin position="776"/>
        <end position="817"/>
    </location>
</feature>
<gene>
    <name evidence="5" type="ORF">BSAL_40500</name>
</gene>
<keyword evidence="6" id="KW-1185">Reference proteome</keyword>
<accession>A0A0S4JNC8</accession>
<dbReference type="OMA" id="PRPNAYV"/>
<dbReference type="AlphaFoldDB" id="A0A0S4JNC8"/>
<dbReference type="PANTHER" id="PTHR32083:SF34">
    <property type="entry name" value="COILED-COIL DOMAIN-CONTAINING PROTEIN 146"/>
    <property type="match status" value="1"/>
</dbReference>
<feature type="region of interest" description="Disordered" evidence="3">
    <location>
        <begin position="716"/>
        <end position="752"/>
    </location>
</feature>
<feature type="coiled-coil region" evidence="2">
    <location>
        <begin position="90"/>
        <end position="181"/>
    </location>
</feature>
<feature type="domain" description="Cilia- and flagella-associated protein 58 central coiled coil" evidence="4">
    <location>
        <begin position="384"/>
        <end position="671"/>
    </location>
</feature>
<name>A0A0S4JNC8_BODSA</name>
<dbReference type="OrthoDB" id="10262929at2759"/>
<reference evidence="6" key="1">
    <citation type="submission" date="2015-09" db="EMBL/GenBank/DDBJ databases">
        <authorList>
            <consortium name="Pathogen Informatics"/>
        </authorList>
    </citation>
    <scope>NUCLEOTIDE SEQUENCE [LARGE SCALE GENOMIC DNA]</scope>
    <source>
        <strain evidence="6">Lake Konstanz</strain>
    </source>
</reference>
<proteinExistence type="predicted"/>
<dbReference type="GO" id="GO:0005856">
    <property type="term" value="C:cytoskeleton"/>
    <property type="evidence" value="ECO:0007669"/>
    <property type="project" value="TreeGrafter"/>
</dbReference>
<sequence length="978" mass="112009">MDGDLNSNQQELGDVSDVTHSTAFLSIDALLEEGKIVEERAAHLKSKFKELHDRVLQIYNHDNFLLKRARQSRKDLELEKAKVDRCGQVARQDDDAIQQLKRELAAAEHELSVAQEKESMLQVEALELDRKKQNLTHEVEDAIAAEEARLKPQIEALNKTIKDIGEEIENTSKEFDILRNKREGLLGNERQLREDAEHTDVVISEAKSEFARVEKEPDRARKQAEIVLKAFLTAQKELGSLDDKVSGQVDMINKLESKKKDTSEEQADAVAALQVKRGEIAEKLKTLGTISASLEGEIETRTAYQQRVQELEGLIKAAAVAFNQERDLLNKTIRDKDKGMKDFKTIDQAKADLESEREVCKKQVEFLGREAQRLSGQRKQYASELEEMKRDVDILINNFLKEEIAEKRCVKDKENIQSSIQHLEDLLAERSLQEQAHKRELSELAMHREQISRECSRNQGRVLLAKNELKVKEVILRELRKRHDEMQTRLTSLMEMFQNVKRERSQKAAQIQSASQRMSEMQEKIKILENELEVLRRESLIKDSELSRKKRESHELRQTCKNLRVDKNKCKKKLDEAANVERDLKNQMRKLNNVITMTEDEMLELKRAYEDAVENRNYTGIQLIDRNDELCILYEKSNIQESIIKNGLLMINKRSEEIRALTVQLTDTQRQIELCQRVLPQVRDMEEDLAKLVQDLEDERWRASVLESDLTDPLNPSRWRKLGKVGTSTNGGSTKKSDGNAADDDGAADKASPSASVAAASVAAAAAGNEGPSEEFVELQSKHQSLEQRVATVNERLMEKELILEEVTELSNKLRRQALNGRDFTLALAKKVNNYQFDIKNKTKKMMATLSELSMVQASSIQLQMEVQQLEDTVSEAHRRTDIGEAPTDNIAQRLEREERSKQRYQTLLQSRREASAVAENLLTTAEQRPNAYIPEGDLNLPKPYGMHAPFKPNMAVQGQVSRYYRKTQQKDLDFGDD</sequence>
<dbReference type="PANTHER" id="PTHR32083">
    <property type="entry name" value="CILIA AND FLAGELLA-ASSOCIATED PROTEIN 58-RELATED"/>
    <property type="match status" value="1"/>
</dbReference>
<evidence type="ECO:0000256" key="3">
    <source>
        <dbReference type="SAM" id="MobiDB-lite"/>
    </source>
</evidence>
<evidence type="ECO:0000259" key="4">
    <source>
        <dbReference type="Pfam" id="PF21771"/>
    </source>
</evidence>
<dbReference type="Pfam" id="PF21771">
    <property type="entry name" value="CFAP58_CC"/>
    <property type="match status" value="1"/>
</dbReference>
<evidence type="ECO:0000256" key="2">
    <source>
        <dbReference type="SAM" id="Coils"/>
    </source>
</evidence>
<dbReference type="VEuPathDB" id="TriTrypDB:BSAL_40500"/>
<dbReference type="EMBL" id="CYKH01002113">
    <property type="protein sequence ID" value="CUG93047.1"/>
    <property type="molecule type" value="Genomic_DNA"/>
</dbReference>
<evidence type="ECO:0000256" key="1">
    <source>
        <dbReference type="ARBA" id="ARBA00023054"/>
    </source>
</evidence>
<organism evidence="5 6">
    <name type="scientific">Bodo saltans</name>
    <name type="common">Flagellated protozoan</name>
    <dbReference type="NCBI Taxonomy" id="75058"/>
    <lineage>
        <taxon>Eukaryota</taxon>
        <taxon>Discoba</taxon>
        <taxon>Euglenozoa</taxon>
        <taxon>Kinetoplastea</taxon>
        <taxon>Metakinetoplastina</taxon>
        <taxon>Eubodonida</taxon>
        <taxon>Bodonidae</taxon>
        <taxon>Bodo</taxon>
    </lineage>
</organism>
<dbReference type="Proteomes" id="UP000051952">
    <property type="component" value="Unassembled WGS sequence"/>
</dbReference>
<feature type="coiled-coil region" evidence="2">
    <location>
        <begin position="350"/>
        <end position="398"/>
    </location>
</feature>
<evidence type="ECO:0000313" key="5">
    <source>
        <dbReference type="EMBL" id="CUG93047.1"/>
    </source>
</evidence>
<evidence type="ECO:0000313" key="6">
    <source>
        <dbReference type="Proteomes" id="UP000051952"/>
    </source>
</evidence>
<dbReference type="InterPro" id="IPR049270">
    <property type="entry name" value="CFAP58_CC"/>
</dbReference>
<keyword evidence="1 2" id="KW-0175">Coiled coil</keyword>
<feature type="coiled-coil region" evidence="2">
    <location>
        <begin position="469"/>
        <end position="615"/>
    </location>
</feature>